<keyword evidence="2" id="KW-1185">Reference proteome</keyword>
<evidence type="ECO:0000313" key="1">
    <source>
        <dbReference type="EMBL" id="KAA1257568.1"/>
    </source>
</evidence>
<comment type="caution">
    <text evidence="1">The sequence shown here is derived from an EMBL/GenBank/DDBJ whole genome shotgun (WGS) entry which is preliminary data.</text>
</comment>
<evidence type="ECO:0000313" key="2">
    <source>
        <dbReference type="Proteomes" id="UP000322699"/>
    </source>
</evidence>
<sequence length="58" mass="6029">MLELGCFHVEKIPRLRIRVGKVGGCSVGPAAYAITAHGCGGAGGDFGLLLLGEVVYIW</sequence>
<protein>
    <submittedName>
        <fullName evidence="1">Uncharacterized protein</fullName>
    </submittedName>
</protein>
<gene>
    <name evidence="1" type="ORF">LF1_00550</name>
</gene>
<proteinExistence type="predicted"/>
<dbReference type="EMBL" id="VRLW01000001">
    <property type="protein sequence ID" value="KAA1257568.1"/>
    <property type="molecule type" value="Genomic_DNA"/>
</dbReference>
<reference evidence="1 2" key="1">
    <citation type="submission" date="2019-08" db="EMBL/GenBank/DDBJ databases">
        <title>Deep-cultivation of Planctomycetes and their phenomic and genomic characterization uncovers novel biology.</title>
        <authorList>
            <person name="Wiegand S."/>
            <person name="Jogler M."/>
            <person name="Boedeker C."/>
            <person name="Pinto D."/>
            <person name="Vollmers J."/>
            <person name="Rivas-Marin E."/>
            <person name="Kohn T."/>
            <person name="Peeters S.H."/>
            <person name="Heuer A."/>
            <person name="Rast P."/>
            <person name="Oberbeckmann S."/>
            <person name="Bunk B."/>
            <person name="Jeske O."/>
            <person name="Meyerdierks A."/>
            <person name="Storesund J.E."/>
            <person name="Kallscheuer N."/>
            <person name="Luecker S."/>
            <person name="Lage O.M."/>
            <person name="Pohl T."/>
            <person name="Merkel B.J."/>
            <person name="Hornburger P."/>
            <person name="Mueller R.-W."/>
            <person name="Bruemmer F."/>
            <person name="Labrenz M."/>
            <person name="Spormann A.M."/>
            <person name="Op Den Camp H."/>
            <person name="Overmann J."/>
            <person name="Amann R."/>
            <person name="Jetten M.S.M."/>
            <person name="Mascher T."/>
            <person name="Medema M.H."/>
            <person name="Devos D.P."/>
            <person name="Kaster A.-K."/>
            <person name="Ovreas L."/>
            <person name="Rohde M."/>
            <person name="Galperin M.Y."/>
            <person name="Jogler C."/>
        </authorList>
    </citation>
    <scope>NUCLEOTIDE SEQUENCE [LARGE SCALE GENOMIC DNA]</scope>
    <source>
        <strain evidence="1 2">LF1</strain>
    </source>
</reference>
<name>A0A5B1C8U3_9BACT</name>
<dbReference type="Proteomes" id="UP000322699">
    <property type="component" value="Unassembled WGS sequence"/>
</dbReference>
<dbReference type="AlphaFoldDB" id="A0A5B1C8U3"/>
<organism evidence="1 2">
    <name type="scientific">Rubripirellula obstinata</name>
    <dbReference type="NCBI Taxonomy" id="406547"/>
    <lineage>
        <taxon>Bacteria</taxon>
        <taxon>Pseudomonadati</taxon>
        <taxon>Planctomycetota</taxon>
        <taxon>Planctomycetia</taxon>
        <taxon>Pirellulales</taxon>
        <taxon>Pirellulaceae</taxon>
        <taxon>Rubripirellula</taxon>
    </lineage>
</organism>
<accession>A0A5B1C8U3</accession>